<dbReference type="PROSITE" id="PS00064">
    <property type="entry name" value="L_LDH"/>
    <property type="match status" value="1"/>
</dbReference>
<dbReference type="Gene3D" id="3.40.50.720">
    <property type="entry name" value="NAD(P)-binding Rossmann-like Domain"/>
    <property type="match status" value="1"/>
</dbReference>
<dbReference type="NCBIfam" id="NF000824">
    <property type="entry name" value="PRK00066.1"/>
    <property type="match status" value="1"/>
</dbReference>
<dbReference type="GO" id="GO:0005737">
    <property type="term" value="C:cytoplasm"/>
    <property type="evidence" value="ECO:0007669"/>
    <property type="project" value="UniProtKB-SubCell"/>
</dbReference>
<organism evidence="12 13">
    <name type="scientific">Candidatus Ornithospirochaeta avicola</name>
    <dbReference type="NCBI Taxonomy" id="2840896"/>
    <lineage>
        <taxon>Bacteria</taxon>
        <taxon>Pseudomonadati</taxon>
        <taxon>Spirochaetota</taxon>
        <taxon>Spirochaetia</taxon>
        <taxon>Spirochaetales</taxon>
        <taxon>Spirochaetaceae</taxon>
        <taxon>Spirochaetaceae incertae sedis</taxon>
        <taxon>Candidatus Ornithospirochaeta</taxon>
    </lineage>
</organism>
<dbReference type="GO" id="GO:0004459">
    <property type="term" value="F:L-lactate dehydrogenase (NAD+) activity"/>
    <property type="evidence" value="ECO:0007669"/>
    <property type="project" value="UniProtKB-UniRule"/>
</dbReference>
<dbReference type="Proteomes" id="UP000823936">
    <property type="component" value="Unassembled WGS sequence"/>
</dbReference>
<feature type="binding site" evidence="7">
    <location>
        <position position="105"/>
    </location>
    <ligand>
        <name>NAD(+)</name>
        <dbReference type="ChEBI" id="CHEBI:57540"/>
    </ligand>
</feature>
<feature type="binding site" evidence="7 9">
    <location>
        <position position="37"/>
    </location>
    <ligand>
        <name>NAD(+)</name>
        <dbReference type="ChEBI" id="CHEBI:57540"/>
    </ligand>
</feature>
<dbReference type="PANTHER" id="PTHR43128:SF16">
    <property type="entry name" value="L-LACTATE DEHYDROGENASE"/>
    <property type="match status" value="1"/>
</dbReference>
<dbReference type="AlphaFoldDB" id="A0A9D1PSB1"/>
<dbReference type="InterPro" id="IPR011304">
    <property type="entry name" value="L-lactate_DH"/>
</dbReference>
<evidence type="ECO:0000256" key="2">
    <source>
        <dbReference type="ARBA" id="ARBA00006054"/>
    </source>
</evidence>
<feature type="active site" description="Proton acceptor" evidence="7 8">
    <location>
        <position position="179"/>
    </location>
</feature>
<dbReference type="InterPro" id="IPR036291">
    <property type="entry name" value="NAD(P)-bd_dom_sf"/>
</dbReference>
<evidence type="ECO:0000256" key="6">
    <source>
        <dbReference type="ARBA" id="ARBA00049258"/>
    </source>
</evidence>
<evidence type="ECO:0000256" key="5">
    <source>
        <dbReference type="ARBA" id="ARBA00023027"/>
    </source>
</evidence>
<keyword evidence="7" id="KW-0963">Cytoplasm</keyword>
<evidence type="ECO:0000256" key="9">
    <source>
        <dbReference type="PIRSR" id="PIRSR000102-3"/>
    </source>
</evidence>
<dbReference type="SUPFAM" id="SSF51735">
    <property type="entry name" value="NAD(P)-binding Rossmann-fold domains"/>
    <property type="match status" value="1"/>
</dbReference>
<reference evidence="12" key="2">
    <citation type="submission" date="2021-04" db="EMBL/GenBank/DDBJ databases">
        <authorList>
            <person name="Gilroy R."/>
        </authorList>
    </citation>
    <scope>NUCLEOTIDE SEQUENCE</scope>
    <source>
        <strain evidence="12">Gambia11-129</strain>
    </source>
</reference>
<evidence type="ECO:0000259" key="11">
    <source>
        <dbReference type="Pfam" id="PF02866"/>
    </source>
</evidence>
<evidence type="ECO:0000256" key="8">
    <source>
        <dbReference type="PIRSR" id="PIRSR000102-1"/>
    </source>
</evidence>
<dbReference type="PRINTS" id="PR00086">
    <property type="entry name" value="LLDHDRGNASE"/>
</dbReference>
<dbReference type="CDD" id="cd05291">
    <property type="entry name" value="HicDH_like"/>
    <property type="match status" value="1"/>
</dbReference>
<proteinExistence type="inferred from homology"/>
<evidence type="ECO:0000256" key="4">
    <source>
        <dbReference type="ARBA" id="ARBA00023002"/>
    </source>
</evidence>
<dbReference type="NCBIfam" id="TIGR01771">
    <property type="entry name" value="L-LDH-NAD"/>
    <property type="match status" value="1"/>
</dbReference>
<dbReference type="GO" id="GO:0006089">
    <property type="term" value="P:lactate metabolic process"/>
    <property type="evidence" value="ECO:0007669"/>
    <property type="project" value="TreeGrafter"/>
</dbReference>
<evidence type="ECO:0000313" key="12">
    <source>
        <dbReference type="EMBL" id="HIV98796.1"/>
    </source>
</evidence>
<dbReference type="GO" id="GO:0006096">
    <property type="term" value="P:glycolytic process"/>
    <property type="evidence" value="ECO:0007669"/>
    <property type="project" value="UniProtKB-UniRule"/>
</dbReference>
<comment type="subunit">
    <text evidence="7">Homotetramer.</text>
</comment>
<protein>
    <recommendedName>
        <fullName evidence="3 7">L-lactate dehydrogenase</fullName>
        <shortName evidence="7">L-LDH</shortName>
        <ecNumber evidence="3 7">1.1.1.27</ecNumber>
    </recommendedName>
</protein>
<name>A0A9D1PSB1_9SPIO</name>
<dbReference type="InterPro" id="IPR001557">
    <property type="entry name" value="L-lactate/malate_DH"/>
</dbReference>
<reference evidence="12" key="1">
    <citation type="journal article" date="2021" name="PeerJ">
        <title>Extensive microbial diversity within the chicken gut microbiome revealed by metagenomics and culture.</title>
        <authorList>
            <person name="Gilroy R."/>
            <person name="Ravi A."/>
            <person name="Getino M."/>
            <person name="Pursley I."/>
            <person name="Horton D.L."/>
            <person name="Alikhan N.F."/>
            <person name="Baker D."/>
            <person name="Gharbi K."/>
            <person name="Hall N."/>
            <person name="Watson M."/>
            <person name="Adriaenssens E.M."/>
            <person name="Foster-Nyarko E."/>
            <person name="Jarju S."/>
            <person name="Secka A."/>
            <person name="Antonio M."/>
            <person name="Oren A."/>
            <person name="Chaudhuri R.R."/>
            <person name="La Ragione R."/>
            <person name="Hildebrand F."/>
            <person name="Pallen M.J."/>
        </authorList>
    </citation>
    <scope>NUCLEOTIDE SEQUENCE</scope>
    <source>
        <strain evidence="12">Gambia11-129</strain>
    </source>
</reference>
<dbReference type="PIRSF" id="PIRSF000102">
    <property type="entry name" value="Lac_mal_DH"/>
    <property type="match status" value="1"/>
</dbReference>
<comment type="caution">
    <text evidence="7">Lacks conserved residue(s) required for the propagation of feature annotation.</text>
</comment>
<comment type="pathway">
    <text evidence="1 7">Fermentation; pyruvate fermentation to lactate; (S)-lactate from pyruvate: step 1/1.</text>
</comment>
<dbReference type="NCBIfam" id="NF004863">
    <property type="entry name" value="PRK06223.1"/>
    <property type="match status" value="1"/>
</dbReference>
<comment type="catalytic activity">
    <reaction evidence="6 7">
        <text>(S)-lactate + NAD(+) = pyruvate + NADH + H(+)</text>
        <dbReference type="Rhea" id="RHEA:23444"/>
        <dbReference type="ChEBI" id="CHEBI:15361"/>
        <dbReference type="ChEBI" id="CHEBI:15378"/>
        <dbReference type="ChEBI" id="CHEBI:16651"/>
        <dbReference type="ChEBI" id="CHEBI:57540"/>
        <dbReference type="ChEBI" id="CHEBI:57945"/>
        <dbReference type="EC" id="1.1.1.27"/>
    </reaction>
</comment>
<comment type="function">
    <text evidence="7">Catalyzes the conversion of lactate to pyruvate.</text>
</comment>
<feature type="binding site" evidence="9">
    <location>
        <begin position="12"/>
        <end position="17"/>
    </location>
    <ligand>
        <name>NAD(+)</name>
        <dbReference type="ChEBI" id="CHEBI:57540"/>
    </ligand>
</feature>
<sequence>MLIKRTKVVIAGAGNVGVTTAYSIVNQGLCDELVMIDLNKEKAYGEVLDLSHSISFMNRNIRIKSGSYEDCSDADIVIITASAPMSKSDNDRLLMLDKSMAIIKSIVTEVMESGFDGIFLVVSNPVDIMTYYTYKLSGLPKNQVIGSGTVLDTARLRYYIGQRIDVDQRSVNAYVMGEHGDTEFVSWSTATVGGKSIENVIKDNKDRLGDDPYNKILQETRVGGWEILSRKGNTSYGIAGATTKILKAILQDENHIYPISVYLDGEYGVSDVYISVPTIINRYGAKEIVELKLNEEEKERFLKSVEILKENNRKLVF</sequence>
<dbReference type="InterPro" id="IPR022383">
    <property type="entry name" value="Lactate/malate_DH_C"/>
</dbReference>
<dbReference type="Pfam" id="PF00056">
    <property type="entry name" value="Ldh_1_N"/>
    <property type="match status" value="1"/>
</dbReference>
<dbReference type="HAMAP" id="MF_00488">
    <property type="entry name" value="Lactate_dehydrog"/>
    <property type="match status" value="1"/>
</dbReference>
<dbReference type="SUPFAM" id="SSF56327">
    <property type="entry name" value="LDH C-terminal domain-like"/>
    <property type="match status" value="1"/>
</dbReference>
<feature type="binding site" evidence="7">
    <location>
        <position position="16"/>
    </location>
    <ligand>
        <name>NAD(+)</name>
        <dbReference type="ChEBI" id="CHEBI:57540"/>
    </ligand>
</feature>
<dbReference type="InterPro" id="IPR015955">
    <property type="entry name" value="Lactate_DH/Glyco_Ohase_4_C"/>
</dbReference>
<comment type="subcellular location">
    <subcellularLocation>
        <location evidence="7">Cytoplasm</location>
    </subcellularLocation>
</comment>
<accession>A0A9D1PSB1</accession>
<comment type="similarity">
    <text evidence="2 7">Belongs to the LDH/MDH superfamily. LDH family.</text>
</comment>
<dbReference type="Gene3D" id="3.90.110.10">
    <property type="entry name" value="Lactate dehydrogenase/glycoside hydrolase, family 4, C-terminal"/>
    <property type="match status" value="1"/>
</dbReference>
<dbReference type="EMBL" id="DXHU01000015">
    <property type="protein sequence ID" value="HIV98796.1"/>
    <property type="molecule type" value="Genomic_DNA"/>
</dbReference>
<feature type="binding site" evidence="7">
    <location>
        <position position="42"/>
    </location>
    <ligand>
        <name>NAD(+)</name>
        <dbReference type="ChEBI" id="CHEBI:57540"/>
    </ligand>
</feature>
<evidence type="ECO:0000256" key="1">
    <source>
        <dbReference type="ARBA" id="ARBA00004843"/>
    </source>
</evidence>
<feature type="binding site" evidence="7">
    <location>
        <begin position="152"/>
        <end position="155"/>
    </location>
    <ligand>
        <name>substrate</name>
    </ligand>
</feature>
<feature type="binding site" evidence="7">
    <location>
        <position position="92"/>
    </location>
    <ligand>
        <name>substrate</name>
    </ligand>
</feature>
<feature type="domain" description="Lactate/malate dehydrogenase C-terminal" evidence="11">
    <location>
        <begin position="149"/>
        <end position="313"/>
    </location>
</feature>
<evidence type="ECO:0000259" key="10">
    <source>
        <dbReference type="Pfam" id="PF00056"/>
    </source>
</evidence>
<dbReference type="EC" id="1.1.1.27" evidence="3 7"/>
<dbReference type="InterPro" id="IPR001236">
    <property type="entry name" value="Lactate/malate_DH_N"/>
</dbReference>
<feature type="binding site" evidence="7">
    <location>
        <position position="147"/>
    </location>
    <ligand>
        <name>NAD(+)</name>
        <dbReference type="ChEBI" id="CHEBI:57540"/>
    </ligand>
</feature>
<feature type="domain" description="Lactate/malate dehydrogenase N-terminal" evidence="10">
    <location>
        <begin position="6"/>
        <end position="146"/>
    </location>
</feature>
<feature type="binding site" evidence="7 9">
    <location>
        <begin position="122"/>
        <end position="124"/>
    </location>
    <ligand>
        <name>NAD(+)</name>
        <dbReference type="ChEBI" id="CHEBI:57540"/>
    </ligand>
</feature>
<keyword evidence="5 7" id="KW-0520">NAD</keyword>
<evidence type="ECO:0000256" key="7">
    <source>
        <dbReference type="HAMAP-Rule" id="MF_00488"/>
    </source>
</evidence>
<evidence type="ECO:0000256" key="3">
    <source>
        <dbReference type="ARBA" id="ARBA00012967"/>
    </source>
</evidence>
<dbReference type="FunFam" id="3.40.50.720:FF:000018">
    <property type="entry name" value="Malate dehydrogenase"/>
    <property type="match status" value="1"/>
</dbReference>
<comment type="caution">
    <text evidence="12">The sequence shown here is derived from an EMBL/GenBank/DDBJ whole genome shotgun (WGS) entry which is preliminary data.</text>
</comment>
<dbReference type="Pfam" id="PF02866">
    <property type="entry name" value="Ldh_1_C"/>
    <property type="match status" value="1"/>
</dbReference>
<dbReference type="PANTHER" id="PTHR43128">
    <property type="entry name" value="L-2-HYDROXYCARBOXYLATE DEHYDROGENASE (NAD(P)(+))"/>
    <property type="match status" value="1"/>
</dbReference>
<feature type="binding site" evidence="7">
    <location>
        <begin position="124"/>
        <end position="127"/>
    </location>
    <ligand>
        <name>substrate</name>
    </ligand>
</feature>
<keyword evidence="4 7" id="KW-0560">Oxidoreductase</keyword>
<evidence type="ECO:0000313" key="13">
    <source>
        <dbReference type="Proteomes" id="UP000823936"/>
    </source>
</evidence>
<feature type="binding site" evidence="7">
    <location>
        <position position="68"/>
    </location>
    <ligand>
        <name>NAD(+)</name>
        <dbReference type="ChEBI" id="CHEBI:57540"/>
    </ligand>
</feature>
<gene>
    <name evidence="7" type="primary">ldh</name>
    <name evidence="12" type="ORF">IAB12_03325</name>
</gene>
<feature type="binding site" evidence="7">
    <location>
        <position position="234"/>
    </location>
    <ligand>
        <name>substrate</name>
    </ligand>
</feature>
<dbReference type="InterPro" id="IPR018177">
    <property type="entry name" value="L-lactate_DH_AS"/>
</dbReference>